<dbReference type="STRING" id="3775.A0A1Q3DCX8"/>
<dbReference type="InParanoid" id="A0A1Q3DCX8"/>
<keyword evidence="3" id="KW-1185">Reference proteome</keyword>
<name>A0A1Q3DCX8_CEPFO</name>
<dbReference type="Pfam" id="PF23324">
    <property type="entry name" value="DUF7086"/>
    <property type="match status" value="1"/>
</dbReference>
<dbReference type="EMBL" id="BDDD01006226">
    <property type="protein sequence ID" value="GAV90396.1"/>
    <property type="molecule type" value="Genomic_DNA"/>
</dbReference>
<evidence type="ECO:0000259" key="1">
    <source>
        <dbReference type="Pfam" id="PF23324"/>
    </source>
</evidence>
<comment type="caution">
    <text evidence="2">The sequence shown here is derived from an EMBL/GenBank/DDBJ whole genome shotgun (WGS) entry which is preliminary data.</text>
</comment>
<feature type="domain" description="DUF7086" evidence="1">
    <location>
        <begin position="2"/>
        <end position="115"/>
    </location>
</feature>
<dbReference type="PANTHER" id="PTHR34272:SF1">
    <property type="entry name" value="EXPRESSED PROTEIN"/>
    <property type="match status" value="1"/>
</dbReference>
<sequence length="135" mass="15843">MCVQCGAAKNLEVSLQDNHSRIYYYICSLGLQSEAPDIWMNPRLNEKCSSCQGSSMVPKAETRCKNDWVFLYLIEALGCLSLEELRRFCVENKEPHDMMEKKRVLFQVYHHLSNKMQEIRPMYTGMYVFVNYLGR</sequence>
<evidence type="ECO:0000313" key="3">
    <source>
        <dbReference type="Proteomes" id="UP000187406"/>
    </source>
</evidence>
<evidence type="ECO:0000313" key="2">
    <source>
        <dbReference type="EMBL" id="GAV90396.1"/>
    </source>
</evidence>
<dbReference type="Proteomes" id="UP000187406">
    <property type="component" value="Unassembled WGS sequence"/>
</dbReference>
<dbReference type="PANTHER" id="PTHR34272">
    <property type="entry name" value="EXPRESSED PROTEIN"/>
    <property type="match status" value="1"/>
</dbReference>
<organism evidence="2 3">
    <name type="scientific">Cephalotus follicularis</name>
    <name type="common">Albany pitcher plant</name>
    <dbReference type="NCBI Taxonomy" id="3775"/>
    <lineage>
        <taxon>Eukaryota</taxon>
        <taxon>Viridiplantae</taxon>
        <taxon>Streptophyta</taxon>
        <taxon>Embryophyta</taxon>
        <taxon>Tracheophyta</taxon>
        <taxon>Spermatophyta</taxon>
        <taxon>Magnoliopsida</taxon>
        <taxon>eudicotyledons</taxon>
        <taxon>Gunneridae</taxon>
        <taxon>Pentapetalae</taxon>
        <taxon>rosids</taxon>
        <taxon>fabids</taxon>
        <taxon>Oxalidales</taxon>
        <taxon>Cephalotaceae</taxon>
        <taxon>Cephalotus</taxon>
    </lineage>
</organism>
<proteinExistence type="predicted"/>
<dbReference type="InterPro" id="IPR055513">
    <property type="entry name" value="DUF7086"/>
</dbReference>
<reference evidence="3" key="1">
    <citation type="submission" date="2016-04" db="EMBL/GenBank/DDBJ databases">
        <title>Cephalotus genome sequencing.</title>
        <authorList>
            <person name="Fukushima K."/>
            <person name="Hasebe M."/>
            <person name="Fang X."/>
        </authorList>
    </citation>
    <scope>NUCLEOTIDE SEQUENCE [LARGE SCALE GENOMIC DNA]</scope>
    <source>
        <strain evidence="3">cv. St1</strain>
    </source>
</reference>
<protein>
    <recommendedName>
        <fullName evidence="1">DUF7086 domain-containing protein</fullName>
    </recommendedName>
</protein>
<dbReference type="AlphaFoldDB" id="A0A1Q3DCX8"/>
<gene>
    <name evidence="2" type="ORF">CFOL_v3_33805</name>
</gene>
<accession>A0A1Q3DCX8</accession>